<dbReference type="Gene3D" id="4.10.860.130">
    <property type="match status" value="1"/>
</dbReference>
<name>A0A7C5L8Q9_CALS0</name>
<keyword evidence="3 4" id="KW-0687">Ribonucleoprotein</keyword>
<dbReference type="PROSITE" id="PS00362">
    <property type="entry name" value="RIBOSOMAL_S15"/>
    <property type="match status" value="1"/>
</dbReference>
<evidence type="ECO:0000313" key="8">
    <source>
        <dbReference type="EMBL" id="HHK67798.1"/>
    </source>
</evidence>
<dbReference type="InterPro" id="IPR000589">
    <property type="entry name" value="Ribosomal_uS15"/>
</dbReference>
<evidence type="ECO:0000256" key="2">
    <source>
        <dbReference type="ARBA" id="ARBA00022980"/>
    </source>
</evidence>
<comment type="caution">
    <text evidence="8">The sequence shown here is derived from an EMBL/GenBank/DDBJ whole genome shotgun (WGS) entry which is preliminary data.</text>
</comment>
<evidence type="ECO:0000256" key="1">
    <source>
        <dbReference type="ARBA" id="ARBA00008434"/>
    </source>
</evidence>
<dbReference type="PANTHER" id="PTHR11885">
    <property type="entry name" value="RIBOSOMAL PROTEIN S15P/S13E"/>
    <property type="match status" value="1"/>
</dbReference>
<dbReference type="SMART" id="SM01386">
    <property type="entry name" value="Ribosomal_S13_N"/>
    <property type="match status" value="1"/>
</dbReference>
<proteinExistence type="inferred from homology"/>
<dbReference type="Pfam" id="PF08069">
    <property type="entry name" value="Ribosomal_S13_N"/>
    <property type="match status" value="1"/>
</dbReference>
<evidence type="ECO:0000256" key="6">
    <source>
        <dbReference type="SAM" id="MobiDB-lite"/>
    </source>
</evidence>
<comment type="similarity">
    <text evidence="1 4 5">Belongs to the universal ribosomal protein uS15 family.</text>
</comment>
<dbReference type="GO" id="GO:0006412">
    <property type="term" value="P:translation"/>
    <property type="evidence" value="ECO:0007669"/>
    <property type="project" value="UniProtKB-UniRule"/>
</dbReference>
<dbReference type="HAMAP" id="MF_01343_A">
    <property type="entry name" value="Ribosomal_uS15_A"/>
    <property type="match status" value="1"/>
</dbReference>
<organism evidence="8">
    <name type="scientific">Caldiarchaeum subterraneum</name>
    <dbReference type="NCBI Taxonomy" id="311458"/>
    <lineage>
        <taxon>Archaea</taxon>
        <taxon>Nitrososphaerota</taxon>
        <taxon>Candidatus Caldarchaeales</taxon>
        <taxon>Candidatus Caldarchaeaceae</taxon>
        <taxon>Candidatus Caldarchaeum</taxon>
    </lineage>
</organism>
<reference evidence="8" key="1">
    <citation type="journal article" date="2020" name="mSystems">
        <title>Genome- and Community-Level Interaction Insights into Carbon Utilization and Element Cycling Functions of Hydrothermarchaeota in Hydrothermal Sediment.</title>
        <authorList>
            <person name="Zhou Z."/>
            <person name="Liu Y."/>
            <person name="Xu W."/>
            <person name="Pan J."/>
            <person name="Luo Z.H."/>
            <person name="Li M."/>
        </authorList>
    </citation>
    <scope>NUCLEOTIDE SEQUENCE [LARGE SCALE GENOMIC DNA]</scope>
    <source>
        <strain evidence="8">SpSt-1056</strain>
    </source>
</reference>
<dbReference type="EMBL" id="DRWN01000013">
    <property type="protein sequence ID" value="HHK67798.1"/>
    <property type="molecule type" value="Genomic_DNA"/>
</dbReference>
<dbReference type="GO" id="GO:0003735">
    <property type="term" value="F:structural constituent of ribosome"/>
    <property type="evidence" value="ECO:0007669"/>
    <property type="project" value="InterPro"/>
</dbReference>
<sequence>MARMHTSRRGRSGSKRPLSKLPPSWVRFTPEEVEALVVKLAKEGMPPSKIGVVLRDQYAVPLVKLVTGKTILQILEQNNLRPPVPEDLANLLEKIRRVRLHLSKHRSDGHNIHRLQLIESKVRRLTKYYQSKGILPSGYDPLKA</sequence>
<feature type="region of interest" description="Disordered" evidence="6">
    <location>
        <begin position="1"/>
        <end position="21"/>
    </location>
</feature>
<dbReference type="AlphaFoldDB" id="A0A7C5L8Q9"/>
<comment type="subunit">
    <text evidence="4">Part of the 30S ribosomal subunit.</text>
</comment>
<feature type="compositionally biased region" description="Basic residues" evidence="6">
    <location>
        <begin position="1"/>
        <end position="18"/>
    </location>
</feature>
<evidence type="ECO:0000259" key="7">
    <source>
        <dbReference type="SMART" id="SM01386"/>
    </source>
</evidence>
<dbReference type="Gene3D" id="1.10.287.10">
    <property type="entry name" value="S15/NS1, RNA-binding"/>
    <property type="match status" value="1"/>
</dbReference>
<keyword evidence="2 4" id="KW-0689">Ribosomal protein</keyword>
<evidence type="ECO:0000256" key="3">
    <source>
        <dbReference type="ARBA" id="ARBA00023274"/>
    </source>
</evidence>
<gene>
    <name evidence="4" type="primary">rps15</name>
    <name evidence="8" type="ORF">ENM11_01400</name>
</gene>
<dbReference type="SMART" id="SM01387">
    <property type="entry name" value="Ribosomal_S15"/>
    <property type="match status" value="1"/>
</dbReference>
<protein>
    <recommendedName>
        <fullName evidence="4">Small ribosomal subunit protein uS15</fullName>
    </recommendedName>
</protein>
<dbReference type="FunFam" id="4.10.860.130:FF:000001">
    <property type="entry name" value="40S ribosomal protein S13"/>
    <property type="match status" value="1"/>
</dbReference>
<accession>A0A7C5L8Q9</accession>
<dbReference type="NCBIfam" id="NF006331">
    <property type="entry name" value="PRK08561.1"/>
    <property type="match status" value="1"/>
</dbReference>
<dbReference type="GO" id="GO:0022627">
    <property type="term" value="C:cytosolic small ribosomal subunit"/>
    <property type="evidence" value="ECO:0007669"/>
    <property type="project" value="TreeGrafter"/>
</dbReference>
<dbReference type="Pfam" id="PF00312">
    <property type="entry name" value="Ribosomal_S15"/>
    <property type="match status" value="1"/>
</dbReference>
<dbReference type="InterPro" id="IPR009068">
    <property type="entry name" value="uS15_NS1_RNA-bd_sf"/>
</dbReference>
<feature type="domain" description="Small ribosomal subunit protein uS15 N-terminal" evidence="7">
    <location>
        <begin position="1"/>
        <end position="60"/>
    </location>
</feature>
<evidence type="ECO:0000256" key="4">
    <source>
        <dbReference type="HAMAP-Rule" id="MF_01343"/>
    </source>
</evidence>
<dbReference type="InterPro" id="IPR012606">
    <property type="entry name" value="Ribosomal_uS15_N"/>
</dbReference>
<dbReference type="SUPFAM" id="SSF47060">
    <property type="entry name" value="S15/NS1 RNA-binding domain"/>
    <property type="match status" value="1"/>
</dbReference>
<dbReference type="PANTHER" id="PTHR11885:SF6">
    <property type="entry name" value="SMALL RIBOSOMAL SUBUNIT PROTEIN US15"/>
    <property type="match status" value="1"/>
</dbReference>
<evidence type="ECO:0000256" key="5">
    <source>
        <dbReference type="RuleBase" id="RU003919"/>
    </source>
</evidence>
<dbReference type="CDD" id="cd00677">
    <property type="entry name" value="S15_NS1_EPRS_RNA-bind"/>
    <property type="match status" value="1"/>
</dbReference>
<dbReference type="InterPro" id="IPR023029">
    <property type="entry name" value="Ribosomal_uS15_arc_euk"/>
</dbReference>
<dbReference type="GO" id="GO:0070181">
    <property type="term" value="F:small ribosomal subunit rRNA binding"/>
    <property type="evidence" value="ECO:0007669"/>
    <property type="project" value="TreeGrafter"/>
</dbReference>